<dbReference type="InterPro" id="IPR001647">
    <property type="entry name" value="HTH_TetR"/>
</dbReference>
<keyword evidence="8" id="KW-1185">Reference proteome</keyword>
<dbReference type="EMBL" id="JBHSFP010000011">
    <property type="protein sequence ID" value="MFC4532754.1"/>
    <property type="molecule type" value="Genomic_DNA"/>
</dbReference>
<dbReference type="PANTHER" id="PTHR30055">
    <property type="entry name" value="HTH-TYPE TRANSCRIPTIONAL REGULATOR RUTR"/>
    <property type="match status" value="1"/>
</dbReference>
<keyword evidence="2" id="KW-0805">Transcription regulation</keyword>
<dbReference type="SUPFAM" id="SSF48498">
    <property type="entry name" value="Tetracyclin repressor-like, C-terminal domain"/>
    <property type="match status" value="1"/>
</dbReference>
<evidence type="ECO:0000256" key="4">
    <source>
        <dbReference type="ARBA" id="ARBA00023163"/>
    </source>
</evidence>
<evidence type="ECO:0000256" key="2">
    <source>
        <dbReference type="ARBA" id="ARBA00023015"/>
    </source>
</evidence>
<keyword evidence="1" id="KW-0678">Repressor</keyword>
<feature type="DNA-binding region" description="H-T-H motif" evidence="5">
    <location>
        <begin position="41"/>
        <end position="60"/>
    </location>
</feature>
<evidence type="ECO:0000256" key="1">
    <source>
        <dbReference type="ARBA" id="ARBA00022491"/>
    </source>
</evidence>
<dbReference type="PRINTS" id="PR00455">
    <property type="entry name" value="HTHTETR"/>
</dbReference>
<feature type="domain" description="HTH tetR-type" evidence="6">
    <location>
        <begin position="18"/>
        <end position="78"/>
    </location>
</feature>
<dbReference type="PANTHER" id="PTHR30055:SF151">
    <property type="entry name" value="TRANSCRIPTIONAL REGULATORY PROTEIN"/>
    <property type="match status" value="1"/>
</dbReference>
<dbReference type="Pfam" id="PF00440">
    <property type="entry name" value="TetR_N"/>
    <property type="match status" value="1"/>
</dbReference>
<comment type="caution">
    <text evidence="7">The sequence shown here is derived from an EMBL/GenBank/DDBJ whole genome shotgun (WGS) entry which is preliminary data.</text>
</comment>
<keyword evidence="3 5" id="KW-0238">DNA-binding</keyword>
<organism evidence="7 8">
    <name type="scientific">Sphaerisporangium dianthi</name>
    <dbReference type="NCBI Taxonomy" id="1436120"/>
    <lineage>
        <taxon>Bacteria</taxon>
        <taxon>Bacillati</taxon>
        <taxon>Actinomycetota</taxon>
        <taxon>Actinomycetes</taxon>
        <taxon>Streptosporangiales</taxon>
        <taxon>Streptosporangiaceae</taxon>
        <taxon>Sphaerisporangium</taxon>
    </lineage>
</organism>
<evidence type="ECO:0000256" key="5">
    <source>
        <dbReference type="PROSITE-ProRule" id="PRU00335"/>
    </source>
</evidence>
<name>A0ABV9CI97_9ACTN</name>
<evidence type="ECO:0000259" key="6">
    <source>
        <dbReference type="PROSITE" id="PS50977"/>
    </source>
</evidence>
<dbReference type="PRINTS" id="PR00400">
    <property type="entry name" value="TETREPRESSOR"/>
</dbReference>
<evidence type="ECO:0000256" key="3">
    <source>
        <dbReference type="ARBA" id="ARBA00023125"/>
    </source>
</evidence>
<reference evidence="8" key="1">
    <citation type="journal article" date="2019" name="Int. J. Syst. Evol. Microbiol.">
        <title>The Global Catalogue of Microorganisms (GCM) 10K type strain sequencing project: providing services to taxonomists for standard genome sequencing and annotation.</title>
        <authorList>
            <consortium name="The Broad Institute Genomics Platform"/>
            <consortium name="The Broad Institute Genome Sequencing Center for Infectious Disease"/>
            <person name="Wu L."/>
            <person name="Ma J."/>
        </authorList>
    </citation>
    <scope>NUCLEOTIDE SEQUENCE [LARGE SCALE GENOMIC DNA]</scope>
    <source>
        <strain evidence="8">CGMCC 4.7132</strain>
    </source>
</reference>
<dbReference type="InterPro" id="IPR003012">
    <property type="entry name" value="Tet_transcr_reg_TetR"/>
</dbReference>
<dbReference type="InterPro" id="IPR009057">
    <property type="entry name" value="Homeodomain-like_sf"/>
</dbReference>
<dbReference type="InterPro" id="IPR050109">
    <property type="entry name" value="HTH-type_TetR-like_transc_reg"/>
</dbReference>
<proteinExistence type="predicted"/>
<protein>
    <submittedName>
        <fullName evidence="7">TetR/AcrR family transcriptional regulator C-terminal domain-containing protein</fullName>
    </submittedName>
</protein>
<evidence type="ECO:0000313" key="7">
    <source>
        <dbReference type="EMBL" id="MFC4532754.1"/>
    </source>
</evidence>
<dbReference type="Proteomes" id="UP001596004">
    <property type="component" value="Unassembled WGS sequence"/>
</dbReference>
<dbReference type="Pfam" id="PF02909">
    <property type="entry name" value="TetR_C_1"/>
    <property type="match status" value="1"/>
</dbReference>
<dbReference type="Gene3D" id="1.10.357.10">
    <property type="entry name" value="Tetracycline Repressor, domain 2"/>
    <property type="match status" value="1"/>
</dbReference>
<dbReference type="SUPFAM" id="SSF46689">
    <property type="entry name" value="Homeodomain-like"/>
    <property type="match status" value="1"/>
</dbReference>
<dbReference type="PROSITE" id="PS50977">
    <property type="entry name" value="HTH_TETR_2"/>
    <property type="match status" value="1"/>
</dbReference>
<accession>A0ABV9CI97</accession>
<dbReference type="RefSeq" id="WP_380841628.1">
    <property type="nucleotide sequence ID" value="NZ_JBHSFP010000011.1"/>
</dbReference>
<evidence type="ECO:0000313" key="8">
    <source>
        <dbReference type="Proteomes" id="UP001596004"/>
    </source>
</evidence>
<keyword evidence="4" id="KW-0804">Transcription</keyword>
<dbReference type="InterPro" id="IPR004111">
    <property type="entry name" value="Repressor_TetR_C"/>
</dbReference>
<gene>
    <name evidence="7" type="ORF">ACFO60_18405</name>
</gene>
<dbReference type="InterPro" id="IPR036271">
    <property type="entry name" value="Tet_transcr_reg_TetR-rel_C_sf"/>
</dbReference>
<sequence>MKQPARGRGAGRGGRPAVLSPERIVAAAVEILDAEGLDALTMRHLGTRLGVAAMSLYRHVPNRDALLSAVVGHLFAETVVDPVPAVPWTEALTGFGAAYRRTLLAHPHAVPLLATHPVDVDTGLTLLAGLLDRFAASGVARPDALTAIQSVGVYVLGHALAQVGTPPGTDAPAPVADPAVTAFYDEWFDSGLRAMVSGFERRLAE</sequence>